<keyword evidence="3" id="KW-1185">Reference proteome</keyword>
<evidence type="ECO:0000313" key="2">
    <source>
        <dbReference type="EMBL" id="MZR31035.1"/>
    </source>
</evidence>
<evidence type="ECO:0000256" key="1">
    <source>
        <dbReference type="SAM" id="MobiDB-lite"/>
    </source>
</evidence>
<organism evidence="2 3">
    <name type="scientific">Sneathiella litorea</name>
    <dbReference type="NCBI Taxonomy" id="2606216"/>
    <lineage>
        <taxon>Bacteria</taxon>
        <taxon>Pseudomonadati</taxon>
        <taxon>Pseudomonadota</taxon>
        <taxon>Alphaproteobacteria</taxon>
        <taxon>Sneathiellales</taxon>
        <taxon>Sneathiellaceae</taxon>
        <taxon>Sneathiella</taxon>
    </lineage>
</organism>
<accession>A0A6L8W7F5</accession>
<reference evidence="2 3" key="1">
    <citation type="submission" date="2019-12" db="EMBL/GenBank/DDBJ databases">
        <title>Snethiella sp. nov. sp. isolated from sea sand.</title>
        <authorList>
            <person name="Kim J."/>
            <person name="Jeong S.E."/>
            <person name="Jung H.S."/>
            <person name="Jeon C.O."/>
        </authorList>
    </citation>
    <scope>NUCLEOTIDE SEQUENCE [LARGE SCALE GENOMIC DNA]</scope>
    <source>
        <strain evidence="2 3">DP05</strain>
    </source>
</reference>
<sequence>MKDTGGGTARLINVERLGRESVNFDIKATAAECEAVAESLGILGVEDVQARGSLVRKSANGQIALSGRLRAEAVQACVVSLEPVKQAIDEEFTVFYTFDPEDLEVEDLDKVVGLEEPDLPELVVGGRIDLLAMITEQIALALEPYPRRADLPELAEADEEIDMDQVKKEQGTHQPFANLKDLMSKK</sequence>
<dbReference type="Proteomes" id="UP000476030">
    <property type="component" value="Unassembled WGS sequence"/>
</dbReference>
<comment type="caution">
    <text evidence="2">The sequence shown here is derived from an EMBL/GenBank/DDBJ whole genome shotgun (WGS) entry which is preliminary data.</text>
</comment>
<dbReference type="Pfam" id="PF02620">
    <property type="entry name" value="YceD"/>
    <property type="match status" value="1"/>
</dbReference>
<gene>
    <name evidence="2" type="ORF">GQE98_10370</name>
</gene>
<dbReference type="RefSeq" id="WP_161315568.1">
    <property type="nucleotide sequence ID" value="NZ_WTUW01000002.1"/>
</dbReference>
<feature type="compositionally biased region" description="Acidic residues" evidence="1">
    <location>
        <begin position="153"/>
        <end position="163"/>
    </location>
</feature>
<proteinExistence type="predicted"/>
<dbReference type="InterPro" id="IPR003772">
    <property type="entry name" value="YceD"/>
</dbReference>
<dbReference type="EMBL" id="WTUW01000002">
    <property type="protein sequence ID" value="MZR31035.1"/>
    <property type="molecule type" value="Genomic_DNA"/>
</dbReference>
<evidence type="ECO:0008006" key="4">
    <source>
        <dbReference type="Google" id="ProtNLM"/>
    </source>
</evidence>
<protein>
    <recommendedName>
        <fullName evidence="4">DUF177 domain-containing protein</fullName>
    </recommendedName>
</protein>
<dbReference type="AlphaFoldDB" id="A0A6L8W7F5"/>
<name>A0A6L8W7F5_9PROT</name>
<feature type="region of interest" description="Disordered" evidence="1">
    <location>
        <begin position="151"/>
        <end position="186"/>
    </location>
</feature>
<evidence type="ECO:0000313" key="3">
    <source>
        <dbReference type="Proteomes" id="UP000476030"/>
    </source>
</evidence>